<dbReference type="AlphaFoldDB" id="A0A943DD30"/>
<gene>
    <name evidence="1" type="ORF">KHY36_02560</name>
</gene>
<evidence type="ECO:0000313" key="2">
    <source>
        <dbReference type="Proteomes" id="UP000759273"/>
    </source>
</evidence>
<dbReference type="Proteomes" id="UP000759273">
    <property type="component" value="Unassembled WGS sequence"/>
</dbReference>
<evidence type="ECO:0000313" key="1">
    <source>
        <dbReference type="EMBL" id="MBS5331396.1"/>
    </source>
</evidence>
<protein>
    <submittedName>
        <fullName evidence="1">Uncharacterized protein</fullName>
    </submittedName>
</protein>
<dbReference type="Gene3D" id="3.60.20.10">
    <property type="entry name" value="Glutamine Phosphoribosylpyrophosphate, subunit 1, domain 1"/>
    <property type="match status" value="1"/>
</dbReference>
<organism evidence="1 2">
    <name type="scientific">Subdoligranulum variabile</name>
    <dbReference type="NCBI Taxonomy" id="214851"/>
    <lineage>
        <taxon>Bacteria</taxon>
        <taxon>Bacillati</taxon>
        <taxon>Bacillota</taxon>
        <taxon>Clostridia</taxon>
        <taxon>Eubacteriales</taxon>
        <taxon>Oscillospiraceae</taxon>
        <taxon>Subdoligranulum</taxon>
    </lineage>
</organism>
<name>A0A943DD30_9FIRM</name>
<dbReference type="GO" id="GO:0005839">
    <property type="term" value="C:proteasome core complex"/>
    <property type="evidence" value="ECO:0007669"/>
    <property type="project" value="InterPro"/>
</dbReference>
<sequence length="193" mass="21279">MSAILAVCSDAFCAMVSDGRFVEEPITGDKPHVIKNDLPKVRKINRNVMVGFAGDTLAAVQIINAVDEYQTQYLTLEKVVKIMREKAATVQVQPVGVRLIVGGRNRKGQFVMTMMGSADGYEPQTQEGRPGAYLIEGACSHTDVGPWLEEEVKPQAASWRSLDDVARTLDGCIAKMAKNDKSINTTYFRQLIR</sequence>
<comment type="caution">
    <text evidence="1">The sequence shown here is derived from an EMBL/GenBank/DDBJ whole genome shotgun (WGS) entry which is preliminary data.</text>
</comment>
<dbReference type="EMBL" id="JAGZGG010000004">
    <property type="protein sequence ID" value="MBS5331396.1"/>
    <property type="molecule type" value="Genomic_DNA"/>
</dbReference>
<dbReference type="InterPro" id="IPR001353">
    <property type="entry name" value="Proteasome_sua/b"/>
</dbReference>
<reference evidence="1" key="1">
    <citation type="submission" date="2021-02" db="EMBL/GenBank/DDBJ databases">
        <title>Infant gut strain persistence is associated with maternal origin, phylogeny, and functional potential including surface adhesion and iron acquisition.</title>
        <authorList>
            <person name="Lou Y.C."/>
        </authorList>
    </citation>
    <scope>NUCLEOTIDE SEQUENCE</scope>
    <source>
        <strain evidence="1">L3_101_000M1_dasL3_101_000M1_concoct_87</strain>
    </source>
</reference>
<dbReference type="SUPFAM" id="SSF56235">
    <property type="entry name" value="N-terminal nucleophile aminohydrolases (Ntn hydrolases)"/>
    <property type="match status" value="1"/>
</dbReference>
<dbReference type="InterPro" id="IPR029055">
    <property type="entry name" value="Ntn_hydrolases_N"/>
</dbReference>
<dbReference type="Pfam" id="PF00227">
    <property type="entry name" value="Proteasome"/>
    <property type="match status" value="1"/>
</dbReference>
<proteinExistence type="predicted"/>
<accession>A0A943DD30</accession>
<dbReference type="GO" id="GO:0051603">
    <property type="term" value="P:proteolysis involved in protein catabolic process"/>
    <property type="evidence" value="ECO:0007669"/>
    <property type="project" value="InterPro"/>
</dbReference>